<evidence type="ECO:0000313" key="3">
    <source>
        <dbReference type="Proteomes" id="UP000008068"/>
    </source>
</evidence>
<sequence>MDRAAEIPSAPSPQAQPVSQASPPQQGPPAPQTSTPQQDPPDLSAPQASPAPSAPETSSASSVLFFSPLISPLARRRRLYAWKKMLENPRKIPDDSTAPQTSSTPLAPQASQLPAPPTSPTQQVRHAPNELIVGPNDHLVLIPAPANCQPYIPPPYRYPGVKNYNFSTRTKK</sequence>
<accession>G0NI25</accession>
<dbReference type="Proteomes" id="UP000008068">
    <property type="component" value="Unassembled WGS sequence"/>
</dbReference>
<gene>
    <name evidence="2" type="ORF">CAEBREN_16845</name>
</gene>
<evidence type="ECO:0000256" key="1">
    <source>
        <dbReference type="SAM" id="MobiDB-lite"/>
    </source>
</evidence>
<keyword evidence="3" id="KW-1185">Reference proteome</keyword>
<dbReference type="EMBL" id="GL379887">
    <property type="protein sequence ID" value="EGT31628.1"/>
    <property type="molecule type" value="Genomic_DNA"/>
</dbReference>
<dbReference type="InParanoid" id="G0NI25"/>
<feature type="region of interest" description="Disordered" evidence="1">
    <location>
        <begin position="87"/>
        <end position="126"/>
    </location>
</feature>
<evidence type="ECO:0000313" key="2">
    <source>
        <dbReference type="EMBL" id="EGT31628.1"/>
    </source>
</evidence>
<name>G0NI25_CAEBE</name>
<dbReference type="HOGENOM" id="CLU_1556615_0_0_1"/>
<feature type="compositionally biased region" description="Low complexity" evidence="1">
    <location>
        <begin position="8"/>
        <end position="24"/>
    </location>
</feature>
<proteinExistence type="predicted"/>
<feature type="compositionally biased region" description="Low complexity" evidence="1">
    <location>
        <begin position="104"/>
        <end position="113"/>
    </location>
</feature>
<protein>
    <submittedName>
        <fullName evidence="2">Uncharacterized protein</fullName>
    </submittedName>
</protein>
<organism evidence="3">
    <name type="scientific">Caenorhabditis brenneri</name>
    <name type="common">Nematode worm</name>
    <dbReference type="NCBI Taxonomy" id="135651"/>
    <lineage>
        <taxon>Eukaryota</taxon>
        <taxon>Metazoa</taxon>
        <taxon>Ecdysozoa</taxon>
        <taxon>Nematoda</taxon>
        <taxon>Chromadorea</taxon>
        <taxon>Rhabditida</taxon>
        <taxon>Rhabditina</taxon>
        <taxon>Rhabditomorpha</taxon>
        <taxon>Rhabditoidea</taxon>
        <taxon>Rhabditidae</taxon>
        <taxon>Peloderinae</taxon>
        <taxon>Caenorhabditis</taxon>
    </lineage>
</organism>
<dbReference type="AlphaFoldDB" id="G0NI25"/>
<reference evidence="3" key="1">
    <citation type="submission" date="2011-07" db="EMBL/GenBank/DDBJ databases">
        <authorList>
            <consortium name="Caenorhabditis brenneri Sequencing and Analysis Consortium"/>
            <person name="Wilson R.K."/>
        </authorList>
    </citation>
    <scope>NUCLEOTIDE SEQUENCE [LARGE SCALE GENOMIC DNA]</scope>
    <source>
        <strain evidence="3">PB2801</strain>
    </source>
</reference>
<feature type="compositionally biased region" description="Low complexity" evidence="1">
    <location>
        <begin position="32"/>
        <end position="62"/>
    </location>
</feature>
<feature type="region of interest" description="Disordered" evidence="1">
    <location>
        <begin position="1"/>
        <end position="66"/>
    </location>
</feature>